<name>A0A412G2P4_9FIRM</name>
<evidence type="ECO:0000259" key="5">
    <source>
        <dbReference type="Pfam" id="PF00890"/>
    </source>
</evidence>
<dbReference type="AlphaFoldDB" id="A0A412G2P4"/>
<dbReference type="Proteomes" id="UP000284178">
    <property type="component" value="Unassembled WGS sequence"/>
</dbReference>
<evidence type="ECO:0000256" key="1">
    <source>
        <dbReference type="ARBA" id="ARBA00001974"/>
    </source>
</evidence>
<reference evidence="6 7" key="1">
    <citation type="submission" date="2018-08" db="EMBL/GenBank/DDBJ databases">
        <title>A genome reference for cultivated species of the human gut microbiota.</title>
        <authorList>
            <person name="Zou Y."/>
            <person name="Xue W."/>
            <person name="Luo G."/>
        </authorList>
    </citation>
    <scope>NUCLEOTIDE SEQUENCE [LARGE SCALE GENOMIC DNA]</scope>
    <source>
        <strain evidence="6 7">AF24-29</strain>
    </source>
</reference>
<evidence type="ECO:0000256" key="2">
    <source>
        <dbReference type="ARBA" id="ARBA00022630"/>
    </source>
</evidence>
<evidence type="ECO:0000256" key="4">
    <source>
        <dbReference type="ARBA" id="ARBA00023002"/>
    </source>
</evidence>
<organism evidence="6 7">
    <name type="scientific">Holdemania filiformis</name>
    <dbReference type="NCBI Taxonomy" id="61171"/>
    <lineage>
        <taxon>Bacteria</taxon>
        <taxon>Bacillati</taxon>
        <taxon>Bacillota</taxon>
        <taxon>Erysipelotrichia</taxon>
        <taxon>Erysipelotrichales</taxon>
        <taxon>Erysipelotrichaceae</taxon>
        <taxon>Holdemania</taxon>
    </lineage>
</organism>
<dbReference type="InterPro" id="IPR050315">
    <property type="entry name" value="FAD-oxidoreductase_2"/>
</dbReference>
<proteinExistence type="predicted"/>
<comment type="cofactor">
    <cofactor evidence="1">
        <name>FAD</name>
        <dbReference type="ChEBI" id="CHEBI:57692"/>
    </cofactor>
</comment>
<dbReference type="SUPFAM" id="SSF56425">
    <property type="entry name" value="Succinate dehydrogenase/fumarate reductase flavoprotein, catalytic domain"/>
    <property type="match status" value="1"/>
</dbReference>
<dbReference type="Pfam" id="PF00890">
    <property type="entry name" value="FAD_binding_2"/>
    <property type="match status" value="1"/>
</dbReference>
<dbReference type="PROSITE" id="PS51257">
    <property type="entry name" value="PROKAR_LIPOPROTEIN"/>
    <property type="match status" value="1"/>
</dbReference>
<dbReference type="InterPro" id="IPR006311">
    <property type="entry name" value="TAT_signal"/>
</dbReference>
<dbReference type="GeneID" id="83015345"/>
<dbReference type="Gene3D" id="3.50.50.60">
    <property type="entry name" value="FAD/NAD(P)-binding domain"/>
    <property type="match status" value="2"/>
</dbReference>
<dbReference type="PROSITE" id="PS51318">
    <property type="entry name" value="TAT"/>
    <property type="match status" value="1"/>
</dbReference>
<keyword evidence="2" id="KW-0285">Flavoprotein</keyword>
<dbReference type="EMBL" id="QRUP01000008">
    <property type="protein sequence ID" value="RGR74712.1"/>
    <property type="molecule type" value="Genomic_DNA"/>
</dbReference>
<evidence type="ECO:0000313" key="7">
    <source>
        <dbReference type="Proteomes" id="UP000284178"/>
    </source>
</evidence>
<dbReference type="InterPro" id="IPR027477">
    <property type="entry name" value="Succ_DH/fumarate_Rdtase_cat_sf"/>
</dbReference>
<keyword evidence="3" id="KW-0274">FAD</keyword>
<keyword evidence="4" id="KW-0560">Oxidoreductase</keyword>
<evidence type="ECO:0000256" key="3">
    <source>
        <dbReference type="ARBA" id="ARBA00022827"/>
    </source>
</evidence>
<dbReference type="InterPro" id="IPR019546">
    <property type="entry name" value="TAT_signal_bac_arc"/>
</dbReference>
<comment type="caution">
    <text evidence="6">The sequence shown here is derived from an EMBL/GenBank/DDBJ whole genome shotgun (WGS) entry which is preliminary data.</text>
</comment>
<dbReference type="InterPro" id="IPR003953">
    <property type="entry name" value="FAD-dep_OxRdtase_2_FAD-bd"/>
</dbReference>
<dbReference type="NCBIfam" id="TIGR01409">
    <property type="entry name" value="TAT_signal_seq"/>
    <property type="match status" value="1"/>
</dbReference>
<dbReference type="GO" id="GO:0033765">
    <property type="term" value="F:steroid dehydrogenase activity, acting on the CH-CH group of donors"/>
    <property type="evidence" value="ECO:0007669"/>
    <property type="project" value="UniProtKB-ARBA"/>
</dbReference>
<dbReference type="Gene3D" id="3.90.700.10">
    <property type="entry name" value="Succinate dehydrogenase/fumarate reductase flavoprotein, catalytic domain"/>
    <property type="match status" value="1"/>
</dbReference>
<gene>
    <name evidence="6" type="ORF">DWY25_07990</name>
</gene>
<dbReference type="PANTHER" id="PTHR43400:SF7">
    <property type="entry name" value="FAD-DEPENDENT OXIDOREDUCTASE 2 FAD BINDING DOMAIN-CONTAINING PROTEIN"/>
    <property type="match status" value="1"/>
</dbReference>
<dbReference type="RefSeq" id="WP_117894797.1">
    <property type="nucleotide sequence ID" value="NZ_CABJCV010000008.1"/>
</dbReference>
<evidence type="ECO:0000313" key="6">
    <source>
        <dbReference type="EMBL" id="RGR74712.1"/>
    </source>
</evidence>
<sequence>MGKGISRRDFLKSTAAGALGVAAMGLLSACSTNETQPETTPVVTAGNDAASAAGRVPGYCGPGDWLGEKPVIADSEIKEEKKFDVVILGGGHSGLGAALGAVDEGASVAVIEQQAWGAFVDLENTGANMGGWFGEDIGHVNSQFLINRGFGPYNTGEITSEFCLRANGRCNPDIIRGFVQNSGAMFDRYQEVYNLYEEERKANDSQVFMKGTMVRIPGVEVPDEGQFDMSNMFEYPLCNTQAAYSGAKVSYPIRCGGYKTWPCNAQFYGYQGNNIEFVHKYIVKYTQEHGAEWFFEHTGVVLVQADDGTVTGLIAKNADGEYIKFTADKGVILCAGDFIGDPKMCWALLNEGMEWAERDGKTAEDWASTTIRAGIGHKMGCWAGGMIEASPRGWMALGGGVSGPWGTCPMLMLNVEGKRFCNEGAISQLGSVSKRQPAGLACYVTDANWSETVAKAPLDHGAPNFGMDDFYDVLKADMDAVEIGNPEGSTVTGANLAERKMMKGTVFAANTLEELADLLGYEGEAKQNFLDSIAHYNEICHSAEGDTDYGKDKEFMIPIEKAPFYGGTGNLGHGGNPSMVTLSGLVTDAEQNVLNTQWEKIGNLYAAGNCLGGRYGLGYSTPMAGNSVGMAMTHGWLAGHTCGKK</sequence>
<protein>
    <submittedName>
        <fullName evidence="6">FAD-binding protein</fullName>
    </submittedName>
</protein>
<feature type="domain" description="FAD-dependent oxidoreductase 2 FAD-binding" evidence="5">
    <location>
        <begin position="281"/>
        <end position="628"/>
    </location>
</feature>
<dbReference type="SUPFAM" id="SSF51905">
    <property type="entry name" value="FAD/NAD(P)-binding domain"/>
    <property type="match status" value="1"/>
</dbReference>
<accession>A0A412G2P4</accession>
<dbReference type="InterPro" id="IPR036188">
    <property type="entry name" value="FAD/NAD-bd_sf"/>
</dbReference>
<keyword evidence="7" id="KW-1185">Reference proteome</keyword>
<dbReference type="PANTHER" id="PTHR43400">
    <property type="entry name" value="FUMARATE REDUCTASE"/>
    <property type="match status" value="1"/>
</dbReference>